<reference evidence="1" key="1">
    <citation type="submission" date="2023-04" db="EMBL/GenBank/DDBJ databases">
        <title>Complete genome sequence of Temperatibacter marinus.</title>
        <authorList>
            <person name="Rong J.-C."/>
            <person name="Yi M.-L."/>
            <person name="Zhao Q."/>
        </authorList>
    </citation>
    <scope>NUCLEOTIDE SEQUENCE</scope>
    <source>
        <strain evidence="1">NBRC 110045</strain>
    </source>
</reference>
<protein>
    <submittedName>
        <fullName evidence="1">DUF2155 domain-containing protein</fullName>
    </submittedName>
</protein>
<accession>A0AA52EGW3</accession>
<dbReference type="Pfam" id="PF09923">
    <property type="entry name" value="DUF2155"/>
    <property type="match status" value="1"/>
</dbReference>
<proteinExistence type="predicted"/>
<name>A0AA52EGW3_9PROT</name>
<gene>
    <name evidence="1" type="ORF">QGN29_12110</name>
</gene>
<organism evidence="1 2">
    <name type="scientific">Temperatibacter marinus</name>
    <dbReference type="NCBI Taxonomy" id="1456591"/>
    <lineage>
        <taxon>Bacteria</taxon>
        <taxon>Pseudomonadati</taxon>
        <taxon>Pseudomonadota</taxon>
        <taxon>Alphaproteobacteria</taxon>
        <taxon>Kordiimonadales</taxon>
        <taxon>Temperatibacteraceae</taxon>
        <taxon>Temperatibacter</taxon>
    </lineage>
</organism>
<dbReference type="AlphaFoldDB" id="A0AA52EGW3"/>
<dbReference type="InterPro" id="IPR019225">
    <property type="entry name" value="DUF2155"/>
</dbReference>
<dbReference type="KEGG" id="tmk:QGN29_12110"/>
<dbReference type="RefSeq" id="WP_310798128.1">
    <property type="nucleotide sequence ID" value="NZ_CP123872.1"/>
</dbReference>
<keyword evidence="2" id="KW-1185">Reference proteome</keyword>
<evidence type="ECO:0000313" key="2">
    <source>
        <dbReference type="Proteomes" id="UP001268683"/>
    </source>
</evidence>
<dbReference type="Proteomes" id="UP001268683">
    <property type="component" value="Chromosome"/>
</dbReference>
<evidence type="ECO:0000313" key="1">
    <source>
        <dbReference type="EMBL" id="WND02292.1"/>
    </source>
</evidence>
<sequence length="141" mass="15953">MFKSLAIFFTTASFWGMSAQVQELQQAVSTATIEHKAVVLRALDKITARTVEIEVRVGTEFKFGTLNIKPLYCRTRPPEEQPETFSYLDIYDINTDKSQRRIFSGWMMASNPAINALEHPVYDIWVINCKIVSAGVSSSNK</sequence>
<dbReference type="EMBL" id="CP123872">
    <property type="protein sequence ID" value="WND02292.1"/>
    <property type="molecule type" value="Genomic_DNA"/>
</dbReference>